<dbReference type="EMBL" id="JAJGCB010000015">
    <property type="protein sequence ID" value="KAJ8989023.1"/>
    <property type="molecule type" value="Genomic_DNA"/>
</dbReference>
<reference evidence="2" key="1">
    <citation type="submission" date="2023-01" db="EMBL/GenBank/DDBJ databases">
        <title>Exophiala dermititidis isolated from Cystic Fibrosis Patient.</title>
        <authorList>
            <person name="Kurbessoian T."/>
            <person name="Crocker A."/>
            <person name="Murante D."/>
            <person name="Hogan D.A."/>
            <person name="Stajich J.E."/>
        </authorList>
    </citation>
    <scope>NUCLEOTIDE SEQUENCE</scope>
    <source>
        <strain evidence="2">Ex8</strain>
    </source>
</reference>
<dbReference type="Proteomes" id="UP001161757">
    <property type="component" value="Unassembled WGS sequence"/>
</dbReference>
<evidence type="ECO:0008006" key="4">
    <source>
        <dbReference type="Google" id="ProtNLM"/>
    </source>
</evidence>
<name>A0AAN6ISQ6_EXODE</name>
<organism evidence="2 3">
    <name type="scientific">Exophiala dermatitidis</name>
    <name type="common">Black yeast-like fungus</name>
    <name type="synonym">Wangiella dermatitidis</name>
    <dbReference type="NCBI Taxonomy" id="5970"/>
    <lineage>
        <taxon>Eukaryota</taxon>
        <taxon>Fungi</taxon>
        <taxon>Dikarya</taxon>
        <taxon>Ascomycota</taxon>
        <taxon>Pezizomycotina</taxon>
        <taxon>Eurotiomycetes</taxon>
        <taxon>Chaetothyriomycetidae</taxon>
        <taxon>Chaetothyriales</taxon>
        <taxon>Herpotrichiellaceae</taxon>
        <taxon>Exophiala</taxon>
    </lineage>
</organism>
<proteinExistence type="predicted"/>
<feature type="region of interest" description="Disordered" evidence="1">
    <location>
        <begin position="50"/>
        <end position="111"/>
    </location>
</feature>
<dbReference type="PANTHER" id="PTHR31749">
    <property type="entry name" value="KINETOCHORE-ASSOCIATED PROTEIN NSL1 HOMOLOG"/>
    <property type="match status" value="1"/>
</dbReference>
<dbReference type="AlphaFoldDB" id="A0AAN6ISQ6"/>
<dbReference type="GO" id="GO:0000444">
    <property type="term" value="C:MIS12/MIND type complex"/>
    <property type="evidence" value="ECO:0007669"/>
    <property type="project" value="TreeGrafter"/>
</dbReference>
<accession>A0AAN6ISQ6</accession>
<feature type="compositionally biased region" description="Basic and acidic residues" evidence="1">
    <location>
        <begin position="1"/>
        <end position="16"/>
    </location>
</feature>
<evidence type="ECO:0000313" key="2">
    <source>
        <dbReference type="EMBL" id="KAJ8989023.1"/>
    </source>
</evidence>
<evidence type="ECO:0000256" key="1">
    <source>
        <dbReference type="SAM" id="MobiDB-lite"/>
    </source>
</evidence>
<comment type="caution">
    <text evidence="2">The sequence shown here is derived from an EMBL/GenBank/DDBJ whole genome shotgun (WGS) entry which is preliminary data.</text>
</comment>
<dbReference type="Pfam" id="PF08641">
    <property type="entry name" value="Mis14"/>
    <property type="match status" value="1"/>
</dbReference>
<feature type="region of interest" description="Disordered" evidence="1">
    <location>
        <begin position="1"/>
        <end position="22"/>
    </location>
</feature>
<dbReference type="PANTHER" id="PTHR31749:SF3">
    <property type="entry name" value="KINETOCHORE-ASSOCIATED PROTEIN NSL1 HOMOLOG"/>
    <property type="match status" value="1"/>
</dbReference>
<sequence>MSLEEAHAHPPRAPDTHHRKIELQSPYDLTYLQANLAASAKEKLDLHFPPSAAQKGANTRAQPATVISLDGVNPTTTTTTTTTSSHAPGAAGSETEQQTKGSKEENEEEDPLRARVRALVDSFMTRTWEGARQNIVVNGMDATLFPMLTTTAGARQQPGGKEQEEKEGIDFVYEPYDTRLQAKVAGLYGELEALTAQVSKLRRVAPKQGATAYADALMARIAEDEAEFEARVAAIRGEKQSVPAEWELKPPPSTAREGWSDDVKEMYERATGQLASLAGLVTAANEAESTVAQGGQPSLTETVGKVQRATTVAMEFE</sequence>
<gene>
    <name evidence="2" type="ORF">HRR80_006755</name>
</gene>
<protein>
    <recommendedName>
        <fullName evidence="4">Kinetochore protein Mis14</fullName>
    </recommendedName>
</protein>
<dbReference type="GO" id="GO:0000070">
    <property type="term" value="P:mitotic sister chromatid segregation"/>
    <property type="evidence" value="ECO:0007669"/>
    <property type="project" value="InterPro"/>
</dbReference>
<evidence type="ECO:0000313" key="3">
    <source>
        <dbReference type="Proteomes" id="UP001161757"/>
    </source>
</evidence>
<dbReference type="InterPro" id="IPR013950">
    <property type="entry name" value="Mis14/Nsl1"/>
</dbReference>